<name>A0AA37LAH4_9PEZI</name>
<evidence type="ECO:0000313" key="2">
    <source>
        <dbReference type="Proteomes" id="UP001055115"/>
    </source>
</evidence>
<keyword evidence="2" id="KW-1185">Reference proteome</keyword>
<evidence type="ECO:0000313" key="1">
    <source>
        <dbReference type="EMBL" id="GKT44806.1"/>
    </source>
</evidence>
<protein>
    <submittedName>
        <fullName evidence="1">Uncharacterized protein</fullName>
    </submittedName>
</protein>
<gene>
    <name evidence="1" type="ORF">ColSpa_04987</name>
</gene>
<sequence>MTPRNRRPANAAGVTSAAPNARLAVPLEEPWRAPVGVGSVLEIFLAWLTEGAKAANPPPLMIDDMTDRPAGWARNGTMM</sequence>
<dbReference type="GeneID" id="73325789"/>
<proteinExistence type="predicted"/>
<dbReference type="RefSeq" id="XP_049127156.1">
    <property type="nucleotide sequence ID" value="XM_049271199.1"/>
</dbReference>
<dbReference type="Proteomes" id="UP001055115">
    <property type="component" value="Unassembled WGS sequence"/>
</dbReference>
<dbReference type="EMBL" id="BQXU01000011">
    <property type="protein sequence ID" value="GKT44806.1"/>
    <property type="molecule type" value="Genomic_DNA"/>
</dbReference>
<reference evidence="1 2" key="1">
    <citation type="submission" date="2022-03" db="EMBL/GenBank/DDBJ databases">
        <title>Genome data of Colletotrichum spp.</title>
        <authorList>
            <person name="Utami Y.D."/>
            <person name="Hiruma K."/>
        </authorList>
    </citation>
    <scope>NUCLEOTIDE SEQUENCE [LARGE SCALE GENOMIC DNA]</scope>
    <source>
        <strain evidence="1 2">MAFF 239500</strain>
    </source>
</reference>
<organism evidence="1 2">
    <name type="scientific">Colletotrichum spaethianum</name>
    <dbReference type="NCBI Taxonomy" id="700344"/>
    <lineage>
        <taxon>Eukaryota</taxon>
        <taxon>Fungi</taxon>
        <taxon>Dikarya</taxon>
        <taxon>Ascomycota</taxon>
        <taxon>Pezizomycotina</taxon>
        <taxon>Sordariomycetes</taxon>
        <taxon>Hypocreomycetidae</taxon>
        <taxon>Glomerellales</taxon>
        <taxon>Glomerellaceae</taxon>
        <taxon>Colletotrichum</taxon>
        <taxon>Colletotrichum spaethianum species complex</taxon>
    </lineage>
</organism>
<comment type="caution">
    <text evidence="1">The sequence shown here is derived from an EMBL/GenBank/DDBJ whole genome shotgun (WGS) entry which is preliminary data.</text>
</comment>
<dbReference type="AlphaFoldDB" id="A0AA37LAH4"/>
<accession>A0AA37LAH4</accession>